<keyword evidence="1" id="KW-0472">Membrane</keyword>
<comment type="caution">
    <text evidence="2">The sequence shown here is derived from an EMBL/GenBank/DDBJ whole genome shotgun (WGS) entry which is preliminary data.</text>
</comment>
<dbReference type="Proteomes" id="UP001501757">
    <property type="component" value="Unassembled WGS sequence"/>
</dbReference>
<reference evidence="2 3" key="1">
    <citation type="journal article" date="2019" name="Int. J. Syst. Evol. Microbiol.">
        <title>The Global Catalogue of Microorganisms (GCM) 10K type strain sequencing project: providing services to taxonomists for standard genome sequencing and annotation.</title>
        <authorList>
            <consortium name="The Broad Institute Genomics Platform"/>
            <consortium name="The Broad Institute Genome Sequencing Center for Infectious Disease"/>
            <person name="Wu L."/>
            <person name="Ma J."/>
        </authorList>
    </citation>
    <scope>NUCLEOTIDE SEQUENCE [LARGE SCALE GENOMIC DNA]</scope>
    <source>
        <strain evidence="2 3">JCM 13378</strain>
    </source>
</reference>
<organism evidence="2 3">
    <name type="scientific">Bowmanella denitrificans</name>
    <dbReference type="NCBI Taxonomy" id="366582"/>
    <lineage>
        <taxon>Bacteria</taxon>
        <taxon>Pseudomonadati</taxon>
        <taxon>Pseudomonadota</taxon>
        <taxon>Gammaproteobacteria</taxon>
        <taxon>Alteromonadales</taxon>
        <taxon>Alteromonadaceae</taxon>
        <taxon>Bowmanella</taxon>
    </lineage>
</organism>
<dbReference type="RefSeq" id="WP_343844663.1">
    <property type="nucleotide sequence ID" value="NZ_BAAAEI010000010.1"/>
</dbReference>
<keyword evidence="1" id="KW-1133">Transmembrane helix</keyword>
<name>A0ABN0X5U6_9ALTE</name>
<feature type="transmembrane region" description="Helical" evidence="1">
    <location>
        <begin position="265"/>
        <end position="286"/>
    </location>
</feature>
<feature type="transmembrane region" description="Helical" evidence="1">
    <location>
        <begin position="292"/>
        <end position="315"/>
    </location>
</feature>
<accession>A0ABN0X5U6</accession>
<dbReference type="EMBL" id="BAAAEI010000010">
    <property type="protein sequence ID" value="GAA0355866.1"/>
    <property type="molecule type" value="Genomic_DNA"/>
</dbReference>
<keyword evidence="1" id="KW-0812">Transmembrane</keyword>
<evidence type="ECO:0000256" key="1">
    <source>
        <dbReference type="SAM" id="Phobius"/>
    </source>
</evidence>
<gene>
    <name evidence="2" type="ORF">GCM10009092_20160</name>
</gene>
<evidence type="ECO:0000313" key="3">
    <source>
        <dbReference type="Proteomes" id="UP001501757"/>
    </source>
</evidence>
<proteinExistence type="predicted"/>
<evidence type="ECO:0000313" key="2">
    <source>
        <dbReference type="EMBL" id="GAA0355866.1"/>
    </source>
</evidence>
<keyword evidence="3" id="KW-1185">Reference proteome</keyword>
<sequence length="341" mass="38540">MPLEIRICYNEQLEFTECQDEQVRHQFQADNPHLKGQTLTPGTAYLRRPDYSLPYFEPVPADQQQVVNQLQLLSMEEKRHIGELNNLLGSEAMLAMAEFYQEQLQPILANEATGFSGAAATAIETRSGKFVQAATKYQNALLRVREAVKSGLPRHQVHALEQLAKQHFIYMNEKFRAELERYMKVQQASPRGTIWSSPQRAIHLAHSARTDKPIRLATSAQFNKIRLFEQSARIAGKTLIGLDAFQRGRAVYQDYQRGNDWHRRLATELTGFGFGAFTGIVVGTYVTNQLTLLLAFTPVGWIAVLLIGISAGYLASKFFDAKAKSLSGAIYDWRLRETGIF</sequence>
<protein>
    <submittedName>
        <fullName evidence="2">Uncharacterized protein</fullName>
    </submittedName>
</protein>